<evidence type="ECO:0000313" key="31">
    <source>
        <dbReference type="Proteomes" id="UP000294241"/>
    </source>
</evidence>
<name>A0A087B2B2_BIFLL</name>
<keyword evidence="1" id="KW-1133">Transmembrane helix</keyword>
<feature type="transmembrane region" description="Helical" evidence="1">
    <location>
        <begin position="147"/>
        <end position="167"/>
    </location>
</feature>
<dbReference type="EMBL" id="SHQV01000007">
    <property type="protein sequence ID" value="TCE45405.1"/>
    <property type="molecule type" value="Genomic_DNA"/>
</dbReference>
<evidence type="ECO:0000313" key="30">
    <source>
        <dbReference type="Proteomes" id="UP000293701"/>
    </source>
</evidence>
<dbReference type="Proteomes" id="UP000294241">
    <property type="component" value="Unassembled WGS sequence"/>
</dbReference>
<evidence type="ECO:0000313" key="25">
    <source>
        <dbReference type="Proteomes" id="UP000292729"/>
    </source>
</evidence>
<dbReference type="AlphaFoldDB" id="A0A087B2B2"/>
<accession>A0A087B2B2</accession>
<evidence type="ECO:0000313" key="3">
    <source>
        <dbReference type="EMBL" id="TCD84536.1"/>
    </source>
</evidence>
<dbReference type="Proteomes" id="UP000292241">
    <property type="component" value="Unassembled WGS sequence"/>
</dbReference>
<evidence type="ECO:0000313" key="5">
    <source>
        <dbReference type="EMBL" id="TCD98222.1"/>
    </source>
</evidence>
<dbReference type="InterPro" id="IPR010540">
    <property type="entry name" value="CmpB_TMEM229"/>
</dbReference>
<dbReference type="GeneID" id="69577808"/>
<evidence type="ECO:0000313" key="7">
    <source>
        <dbReference type="EMBL" id="TCE45405.1"/>
    </source>
</evidence>
<dbReference type="EMBL" id="CP118598">
    <property type="protein sequence ID" value="WDY40901.1"/>
    <property type="molecule type" value="Genomic_DNA"/>
</dbReference>
<feature type="transmembrane region" description="Helical" evidence="1">
    <location>
        <begin position="66"/>
        <end position="87"/>
    </location>
</feature>
<evidence type="ECO:0000256" key="1">
    <source>
        <dbReference type="SAM" id="Phobius"/>
    </source>
</evidence>
<evidence type="ECO:0000313" key="15">
    <source>
        <dbReference type="EMBL" id="TCF95529.1"/>
    </source>
</evidence>
<evidence type="ECO:0000313" key="23">
    <source>
        <dbReference type="Proteomes" id="UP000292241"/>
    </source>
</evidence>
<dbReference type="EMBL" id="SHPS01000012">
    <property type="protein sequence ID" value="TCD86314.1"/>
    <property type="molecule type" value="Genomic_DNA"/>
</dbReference>
<dbReference type="EMBL" id="SZNG01000001">
    <property type="protein sequence ID" value="TPH37680.1"/>
    <property type="molecule type" value="Genomic_DNA"/>
</dbReference>
<evidence type="ECO:0000313" key="14">
    <source>
        <dbReference type="EMBL" id="TCF84647.1"/>
    </source>
</evidence>
<reference evidence="17 32" key="5">
    <citation type="submission" date="2023-02" db="EMBL/GenBank/DDBJ databases">
        <authorList>
            <person name="Pan L."/>
        </authorList>
    </citation>
    <scope>NUCLEOTIDE SEQUENCE [LARGE SCALE GENOMIC DNA]</scope>
    <source>
        <strain evidence="17 32">F2</strain>
    </source>
</reference>
<reference evidence="7" key="3">
    <citation type="submission" date="2019-02" db="EMBL/GenBank/DDBJ databases">
        <authorList>
            <person name="Odamaki T."/>
        </authorList>
    </citation>
    <scope>NUCLEOTIDE SEQUENCE</scope>
    <source>
        <strain evidence="2">MCC10002</strain>
        <strain evidence="3">MCC10008</strain>
        <strain evidence="4">MCC10009</strain>
        <strain evidence="5">MCC10015</strain>
        <strain evidence="6">MCC10043</strain>
        <strain evidence="7">MCC10044</strain>
        <strain evidence="8">MCC10070</strain>
        <strain evidence="9">MCC10083</strain>
        <strain evidence="10">MCC10096</strain>
        <strain evidence="11">MCC10100</strain>
        <strain evidence="12">MCC10118</strain>
        <strain evidence="13">MCC10119</strain>
        <strain evidence="15">MCC10120</strain>
        <strain evidence="14">MCC10126</strain>
    </source>
</reference>
<dbReference type="EMBL" id="SHSP01000006">
    <property type="protein sequence ID" value="TCF33132.1"/>
    <property type="molecule type" value="Genomic_DNA"/>
</dbReference>
<evidence type="ECO:0000313" key="32">
    <source>
        <dbReference type="Proteomes" id="UP001221506"/>
    </source>
</evidence>
<evidence type="ECO:0000313" key="28">
    <source>
        <dbReference type="Proteomes" id="UP000293319"/>
    </source>
</evidence>
<keyword evidence="1" id="KW-0472">Membrane</keyword>
<gene>
    <name evidence="16" type="ORF">FCO76_00985</name>
    <name evidence="2" type="ORF">MCC10002_0617</name>
    <name evidence="3" type="ORF">MCC10008_0563</name>
    <name evidence="4" type="ORF">MCC10009_0604</name>
    <name evidence="5" type="ORF">MCC10015_0682</name>
    <name evidence="6" type="ORF">MCC10043_0616</name>
    <name evidence="7" type="ORF">MCC10044_0573</name>
    <name evidence="8" type="ORF">MCC10070_0598</name>
    <name evidence="9" type="ORF">MCC10083_0588</name>
    <name evidence="10" type="ORF">MCC10096_0626</name>
    <name evidence="11" type="ORF">MCC10100_0626</name>
    <name evidence="12" type="ORF">MCC10118_0625</name>
    <name evidence="13" type="ORF">MCC10119_0636</name>
    <name evidence="15" type="ORF">MCC10120_0725</name>
    <name evidence="14" type="ORF">MCC10126_0694</name>
    <name evidence="17" type="ORF">PWA56_03465</name>
</gene>
<dbReference type="RefSeq" id="WP_007051156.1">
    <property type="nucleotide sequence ID" value="NZ_BCYH01000047.1"/>
</dbReference>
<evidence type="ECO:0000313" key="18">
    <source>
        <dbReference type="Proteomes" id="UP000291226"/>
    </source>
</evidence>
<evidence type="ECO:0000313" key="21">
    <source>
        <dbReference type="Proteomes" id="UP000291814"/>
    </source>
</evidence>
<dbReference type="Proteomes" id="UP000293319">
    <property type="component" value="Unassembled WGS sequence"/>
</dbReference>
<dbReference type="Proteomes" id="UP000291881">
    <property type="component" value="Unassembled WGS sequence"/>
</dbReference>
<feature type="transmembrane region" description="Helical" evidence="1">
    <location>
        <begin position="108"/>
        <end position="127"/>
    </location>
</feature>
<dbReference type="EMBL" id="SHST01000017">
    <property type="protein sequence ID" value="TCF40064.1"/>
    <property type="molecule type" value="Genomic_DNA"/>
</dbReference>
<dbReference type="Proteomes" id="UP000293137">
    <property type="component" value="Unassembled WGS sequence"/>
</dbReference>
<evidence type="ECO:0000313" key="2">
    <source>
        <dbReference type="EMBL" id="TCD74842.1"/>
    </source>
</evidence>
<evidence type="ECO:0000313" key="27">
    <source>
        <dbReference type="Proteomes" id="UP000293137"/>
    </source>
</evidence>
<dbReference type="EMBL" id="SHTH01000007">
    <property type="protein sequence ID" value="TCF70557.1"/>
    <property type="molecule type" value="Genomic_DNA"/>
</dbReference>
<evidence type="ECO:0000313" key="24">
    <source>
        <dbReference type="Proteomes" id="UP000292260"/>
    </source>
</evidence>
<evidence type="ECO:0000313" key="17">
    <source>
        <dbReference type="EMBL" id="WDY40901.1"/>
    </source>
</evidence>
<reference evidence="16" key="2">
    <citation type="journal article" date="2019" name="Appl. Environ. Microbiol.">
        <title>An in vitro enrichment strategy for formulating synergistic synbiotics.</title>
        <authorList>
            <person name="Kok C.R."/>
            <person name="Quintero D.F.G."/>
            <person name="Niyirora C."/>
            <person name="Rose D."/>
            <person name="Li A."/>
            <person name="Hutkins R."/>
        </authorList>
    </citation>
    <scope>NUCLEOTIDE SEQUENCE</scope>
    <source>
        <strain evidence="16">CR15</strain>
    </source>
</reference>
<dbReference type="Proteomes" id="UP000293701">
    <property type="component" value="Unassembled WGS sequence"/>
</dbReference>
<dbReference type="Proteomes" id="UP000291501">
    <property type="component" value="Unassembled WGS sequence"/>
</dbReference>
<keyword evidence="1" id="KW-0812">Transmembrane</keyword>
<dbReference type="Proteomes" id="UP000292260">
    <property type="component" value="Unassembled WGS sequence"/>
</dbReference>
<evidence type="ECO:0000313" key="10">
    <source>
        <dbReference type="EMBL" id="TCF33132.1"/>
    </source>
</evidence>
<dbReference type="EMBL" id="SHRR01000008">
    <property type="protein sequence ID" value="TCE87168.1"/>
    <property type="molecule type" value="Genomic_DNA"/>
</dbReference>
<dbReference type="EMBL" id="SHTI01000010">
    <property type="protein sequence ID" value="TCF71872.1"/>
    <property type="molecule type" value="Genomic_DNA"/>
</dbReference>
<dbReference type="Proteomes" id="UP000291226">
    <property type="component" value="Unassembled WGS sequence"/>
</dbReference>
<evidence type="ECO:0000313" key="20">
    <source>
        <dbReference type="Proteomes" id="UP000291713"/>
    </source>
</evidence>
<reference evidence="18 19" key="1">
    <citation type="journal article" date="2018" name="Sci. Rep.">
        <title>Genomic diversity and distribution of Bifidobacterium longum subsp. longum across the human lifespan.</title>
        <authorList>
            <person name="Odamaki T."/>
            <person name="Bottacini F."/>
            <person name="Kato K."/>
            <person name="Mitsuyama E."/>
            <person name="Yoshida K."/>
            <person name="Horigome A."/>
            <person name="Xiao J.Z."/>
            <person name="van Sinderen D."/>
        </authorList>
    </citation>
    <scope>NUCLEOTIDE SEQUENCE [LARGE SCALE GENOMIC DNA]</scope>
    <source>
        <strain evidence="2 30">MCC10002</strain>
        <strain evidence="3 23">MCC10008</strain>
        <strain evidence="4 22">MCC10009</strain>
        <strain evidence="5 29">MCC10015</strain>
        <strain evidence="6 24">MCC10043</strain>
        <strain evidence="7 28">MCC10044</strain>
        <strain evidence="8 21">MCC10070</strain>
        <strain evidence="9 18">MCC10083</strain>
        <strain evidence="10 26">MCC10096</strain>
        <strain evidence="11 31">MCC10100</strain>
        <strain evidence="12 27">MCC10118</strain>
        <strain evidence="13 25">MCC10119</strain>
        <strain evidence="15 20">MCC10120</strain>
        <strain evidence="14 19">MCC10126</strain>
    </source>
</reference>
<dbReference type="Proteomes" id="UP000292729">
    <property type="component" value="Unassembled WGS sequence"/>
</dbReference>
<dbReference type="Proteomes" id="UP000293441">
    <property type="component" value="Unassembled WGS sequence"/>
</dbReference>
<dbReference type="Proteomes" id="UP000292932">
    <property type="component" value="Unassembled WGS sequence"/>
</dbReference>
<evidence type="ECO:0000313" key="12">
    <source>
        <dbReference type="EMBL" id="TCF70557.1"/>
    </source>
</evidence>
<evidence type="ECO:0000313" key="16">
    <source>
        <dbReference type="EMBL" id="TPH37680.1"/>
    </source>
</evidence>
<feature type="transmembrane region" description="Helical" evidence="1">
    <location>
        <begin position="6"/>
        <end position="27"/>
    </location>
</feature>
<evidence type="ECO:0000313" key="19">
    <source>
        <dbReference type="Proteomes" id="UP000291501"/>
    </source>
</evidence>
<dbReference type="EMBL" id="SHTN01000011">
    <property type="protein sequence ID" value="TCF84647.1"/>
    <property type="molecule type" value="Genomic_DNA"/>
</dbReference>
<reference evidence="16" key="4">
    <citation type="submission" date="2019-04" db="EMBL/GenBank/DDBJ databases">
        <authorList>
            <person name="Kok C.R."/>
            <person name="Hutkins R."/>
        </authorList>
    </citation>
    <scope>NUCLEOTIDE SEQUENCE</scope>
    <source>
        <strain evidence="16">CR15</strain>
    </source>
</reference>
<dbReference type="EMBL" id="SHQU01000013">
    <property type="protein sequence ID" value="TCE41771.1"/>
    <property type="molecule type" value="Genomic_DNA"/>
</dbReference>
<protein>
    <submittedName>
        <fullName evidence="17">ABC transporter permease</fullName>
    </submittedName>
</protein>
<dbReference type="OMA" id="VGDWHHS"/>
<dbReference type="EMBL" id="SHSD01000014">
    <property type="protein sequence ID" value="TCF11460.1"/>
    <property type="molecule type" value="Genomic_DNA"/>
</dbReference>
<feature type="transmembrane region" description="Helical" evidence="1">
    <location>
        <begin position="39"/>
        <end position="60"/>
    </location>
</feature>
<organism evidence="7 28">
    <name type="scientific">Bifidobacterium longum subsp. longum</name>
    <dbReference type="NCBI Taxonomy" id="1679"/>
    <lineage>
        <taxon>Bacteria</taxon>
        <taxon>Bacillati</taxon>
        <taxon>Actinomycetota</taxon>
        <taxon>Actinomycetes</taxon>
        <taxon>Bifidobacteriales</taxon>
        <taxon>Bifidobacteriaceae</taxon>
        <taxon>Bifidobacterium</taxon>
    </lineage>
</organism>
<dbReference type="Proteomes" id="UP000315512">
    <property type="component" value="Unassembled WGS sequence"/>
</dbReference>
<evidence type="ECO:0000313" key="6">
    <source>
        <dbReference type="EMBL" id="TCE41771.1"/>
    </source>
</evidence>
<evidence type="ECO:0000313" key="4">
    <source>
        <dbReference type="EMBL" id="TCD86314.1"/>
    </source>
</evidence>
<dbReference type="Proteomes" id="UP001221506">
    <property type="component" value="Chromosome"/>
</dbReference>
<dbReference type="EMBL" id="SHTU01000010">
    <property type="protein sequence ID" value="TCF95529.1"/>
    <property type="molecule type" value="Genomic_DNA"/>
</dbReference>
<evidence type="ECO:0000313" key="9">
    <source>
        <dbReference type="EMBL" id="TCF11460.1"/>
    </source>
</evidence>
<evidence type="ECO:0000313" key="8">
    <source>
        <dbReference type="EMBL" id="TCE87168.1"/>
    </source>
</evidence>
<dbReference type="EMBL" id="SHPM01000015">
    <property type="protein sequence ID" value="TCD74842.1"/>
    <property type="molecule type" value="Genomic_DNA"/>
</dbReference>
<evidence type="ECO:0000313" key="11">
    <source>
        <dbReference type="EMBL" id="TCF40064.1"/>
    </source>
</evidence>
<sequence>MIITLEHYFLWFLFYSFVGWMYESILVSCQQHRLVNRGFLNGPLCPIYGTGAILGVAILGNVHNPIIIFLISMVGATILEYTTSWVMEQLFHARWWDYSNFRFNLQGRVCLLGALIFGLGGVGVVLGSQPYVERVTDMIPLPMLHTLVTVLALITIIDLAVTVAGMLEFERVLDSVSQVVQDVAARAGGTWQWGSSAVSDRMRELSQDTVERLRWAVNGVINAQQKRMLKSFPKFQVPDRQDIIDSLRELMGPRR</sequence>
<dbReference type="Proteomes" id="UP000291713">
    <property type="component" value="Unassembled WGS sequence"/>
</dbReference>
<evidence type="ECO:0000313" key="22">
    <source>
        <dbReference type="Proteomes" id="UP000291881"/>
    </source>
</evidence>
<dbReference type="Proteomes" id="UP000291814">
    <property type="component" value="Unassembled WGS sequence"/>
</dbReference>
<evidence type="ECO:0000313" key="29">
    <source>
        <dbReference type="Proteomes" id="UP000293441"/>
    </source>
</evidence>
<evidence type="ECO:0000313" key="26">
    <source>
        <dbReference type="Proteomes" id="UP000292932"/>
    </source>
</evidence>
<dbReference type="Pfam" id="PF06541">
    <property type="entry name" value="ABC_trans_CmpB"/>
    <property type="match status" value="1"/>
</dbReference>
<dbReference type="EMBL" id="SHPR01000014">
    <property type="protein sequence ID" value="TCD84536.1"/>
    <property type="molecule type" value="Genomic_DNA"/>
</dbReference>
<dbReference type="EMBL" id="SHPX01000014">
    <property type="protein sequence ID" value="TCD98222.1"/>
    <property type="molecule type" value="Genomic_DNA"/>
</dbReference>
<evidence type="ECO:0000313" key="13">
    <source>
        <dbReference type="EMBL" id="TCF71872.1"/>
    </source>
</evidence>
<proteinExistence type="predicted"/>